<evidence type="ECO:0000313" key="1">
    <source>
        <dbReference type="EMBL" id="JAH73212.1"/>
    </source>
</evidence>
<dbReference type="EMBL" id="GBXM01035365">
    <property type="protein sequence ID" value="JAH73212.1"/>
    <property type="molecule type" value="Transcribed_RNA"/>
</dbReference>
<protein>
    <submittedName>
        <fullName evidence="1">Uncharacterized protein</fullName>
    </submittedName>
</protein>
<dbReference type="AlphaFoldDB" id="A0A0E9V585"/>
<sequence>MRLRLCHSFVKPFPIGLFIYT</sequence>
<organism evidence="1">
    <name type="scientific">Anguilla anguilla</name>
    <name type="common">European freshwater eel</name>
    <name type="synonym">Muraena anguilla</name>
    <dbReference type="NCBI Taxonomy" id="7936"/>
    <lineage>
        <taxon>Eukaryota</taxon>
        <taxon>Metazoa</taxon>
        <taxon>Chordata</taxon>
        <taxon>Craniata</taxon>
        <taxon>Vertebrata</taxon>
        <taxon>Euteleostomi</taxon>
        <taxon>Actinopterygii</taxon>
        <taxon>Neopterygii</taxon>
        <taxon>Teleostei</taxon>
        <taxon>Anguilliformes</taxon>
        <taxon>Anguillidae</taxon>
        <taxon>Anguilla</taxon>
    </lineage>
</organism>
<accession>A0A0E9V585</accession>
<reference evidence="1" key="2">
    <citation type="journal article" date="2015" name="Fish Shellfish Immunol.">
        <title>Early steps in the European eel (Anguilla anguilla)-Vibrio vulnificus interaction in the gills: Role of the RtxA13 toxin.</title>
        <authorList>
            <person name="Callol A."/>
            <person name="Pajuelo D."/>
            <person name="Ebbesson L."/>
            <person name="Teles M."/>
            <person name="MacKenzie S."/>
            <person name="Amaro C."/>
        </authorList>
    </citation>
    <scope>NUCLEOTIDE SEQUENCE</scope>
</reference>
<proteinExistence type="predicted"/>
<name>A0A0E9V585_ANGAN</name>
<reference evidence="1" key="1">
    <citation type="submission" date="2014-11" db="EMBL/GenBank/DDBJ databases">
        <authorList>
            <person name="Amaro Gonzalez C."/>
        </authorList>
    </citation>
    <scope>NUCLEOTIDE SEQUENCE</scope>
</reference>